<reference evidence="1 2" key="1">
    <citation type="journal article" date="2009" name="Stand. Genomic Sci.">
        <title>Complete genome sequence of Catenulispora acidiphila type strain (ID 139908).</title>
        <authorList>
            <person name="Copeland A."/>
            <person name="Lapidus A."/>
            <person name="Glavina Del Rio T."/>
            <person name="Nolan M."/>
            <person name="Lucas S."/>
            <person name="Chen F."/>
            <person name="Tice H."/>
            <person name="Cheng J.F."/>
            <person name="Bruce D."/>
            <person name="Goodwin L."/>
            <person name="Pitluck S."/>
            <person name="Mikhailova N."/>
            <person name="Pati A."/>
            <person name="Ivanova N."/>
            <person name="Mavromatis K."/>
            <person name="Chen A."/>
            <person name="Palaniappan K."/>
            <person name="Chain P."/>
            <person name="Land M."/>
            <person name="Hauser L."/>
            <person name="Chang Y.J."/>
            <person name="Jeffries C.D."/>
            <person name="Chertkov O."/>
            <person name="Brettin T."/>
            <person name="Detter J.C."/>
            <person name="Han C."/>
            <person name="Ali Z."/>
            <person name="Tindall B.J."/>
            <person name="Goker M."/>
            <person name="Bristow J."/>
            <person name="Eisen J.A."/>
            <person name="Markowitz V."/>
            <person name="Hugenholtz P."/>
            <person name="Kyrpides N.C."/>
            <person name="Klenk H.P."/>
        </authorList>
    </citation>
    <scope>NUCLEOTIDE SEQUENCE [LARGE SCALE GENOMIC DNA]</scope>
    <source>
        <strain evidence="2">DSM 44928 / JCM 14897 / NBRC 102108 / NRRL B-24433 / ID139908</strain>
    </source>
</reference>
<dbReference type="InParanoid" id="C7QDH4"/>
<evidence type="ECO:0000313" key="2">
    <source>
        <dbReference type="Proteomes" id="UP000000851"/>
    </source>
</evidence>
<evidence type="ECO:0000313" key="1">
    <source>
        <dbReference type="EMBL" id="ACU72767.1"/>
    </source>
</evidence>
<accession>C7QDH4</accession>
<proteinExistence type="predicted"/>
<dbReference type="RefSeq" id="WP_015792496.1">
    <property type="nucleotide sequence ID" value="NC_013131.1"/>
</dbReference>
<dbReference type="NCBIfam" id="NF040565">
    <property type="entry name" value="SCO2521_fam"/>
    <property type="match status" value="1"/>
</dbReference>
<dbReference type="EMBL" id="CP001700">
    <property type="protein sequence ID" value="ACU72767.1"/>
    <property type="molecule type" value="Genomic_DNA"/>
</dbReference>
<name>C7QDH4_CATAD</name>
<dbReference type="STRING" id="479433.Caci_3879"/>
<dbReference type="Proteomes" id="UP000000851">
    <property type="component" value="Chromosome"/>
</dbReference>
<dbReference type="InterPro" id="IPR049749">
    <property type="entry name" value="SCO2521-like"/>
</dbReference>
<dbReference type="HOGENOM" id="CLU_896632_0_0_11"/>
<dbReference type="eggNOG" id="ENOG5030GV3">
    <property type="taxonomic scope" value="Bacteria"/>
</dbReference>
<gene>
    <name evidence="1" type="ordered locus">Caci_3879</name>
</gene>
<dbReference type="AlphaFoldDB" id="C7QDH4"/>
<dbReference type="OrthoDB" id="3210171at2"/>
<keyword evidence="2" id="KW-1185">Reference proteome</keyword>
<protein>
    <submittedName>
        <fullName evidence="1">Uncharacterized protein</fullName>
    </submittedName>
</protein>
<organism evidence="1 2">
    <name type="scientific">Catenulispora acidiphila (strain DSM 44928 / JCM 14897 / NBRC 102108 / NRRL B-24433 / ID139908)</name>
    <dbReference type="NCBI Taxonomy" id="479433"/>
    <lineage>
        <taxon>Bacteria</taxon>
        <taxon>Bacillati</taxon>
        <taxon>Actinomycetota</taxon>
        <taxon>Actinomycetes</taxon>
        <taxon>Catenulisporales</taxon>
        <taxon>Catenulisporaceae</taxon>
        <taxon>Catenulispora</taxon>
    </lineage>
</organism>
<dbReference type="KEGG" id="cai:Caci_3879"/>
<sequence>MTRQEPAETGQEFEGQWQKPPDVAGLLLPASDSGQARAPSHLFGVVSTALIQHSGALPLARSAEILRIVPQRVVTRIGNVQQTVRPVPLAWSAHRVAGIDSGVLGIPNRAILGTAVGRAVVYGGRIVQGSAWVAVVPMSTAGRRPWGEKLAAPGTAVVDDSTLRVLIDAPLSKPPDLGLTLIADRLVDDVQSSRRLDHVIAFRSAGDRLYWTAVLRDSELSKIHANLSETRGPVLHFTAPSDEPLDSIVRFCEDVARHKWLISTVALVSDRMARKHLDPAGRREVVQTVFDQLMHLWLPGSYLESRRNGYWTRTMNGIRLTQQWEVQVARLRELLEREE</sequence>